<feature type="domain" description="Reverse transcriptase" evidence="1">
    <location>
        <begin position="123"/>
        <end position="399"/>
    </location>
</feature>
<dbReference type="InterPro" id="IPR043502">
    <property type="entry name" value="DNA/RNA_pol_sf"/>
</dbReference>
<dbReference type="EMBL" id="JACTAM010000048">
    <property type="protein sequence ID" value="KAI2647989.1"/>
    <property type="molecule type" value="Genomic_DNA"/>
</dbReference>
<evidence type="ECO:0000313" key="3">
    <source>
        <dbReference type="Proteomes" id="UP000830375"/>
    </source>
</evidence>
<dbReference type="PROSITE" id="PS50878">
    <property type="entry name" value="RT_POL"/>
    <property type="match status" value="1"/>
</dbReference>
<name>A0ABQ8LBX2_LABRO</name>
<accession>A0ABQ8LBX2</accession>
<dbReference type="Pfam" id="PF00078">
    <property type="entry name" value="RVT_1"/>
    <property type="match status" value="1"/>
</dbReference>
<keyword evidence="2" id="KW-0808">Transferase</keyword>
<dbReference type="GO" id="GO:0003964">
    <property type="term" value="F:RNA-directed DNA polymerase activity"/>
    <property type="evidence" value="ECO:0007669"/>
    <property type="project" value="UniProtKB-KW"/>
</dbReference>
<dbReference type="SUPFAM" id="SSF56672">
    <property type="entry name" value="DNA/RNA polymerases"/>
    <property type="match status" value="1"/>
</dbReference>
<keyword evidence="3" id="KW-1185">Reference proteome</keyword>
<reference evidence="2 3" key="1">
    <citation type="submission" date="2022-01" db="EMBL/GenBank/DDBJ databases">
        <title>A high-quality chromosome-level genome assembly of rohu carp, Labeo rohita.</title>
        <authorList>
            <person name="Arick M.A. II"/>
            <person name="Hsu C.-Y."/>
            <person name="Magbanua Z."/>
            <person name="Pechanova O."/>
            <person name="Grover C."/>
            <person name="Miller E."/>
            <person name="Thrash A."/>
            <person name="Ezzel L."/>
            <person name="Alam S."/>
            <person name="Benzie J."/>
            <person name="Hamilton M."/>
            <person name="Karsi A."/>
            <person name="Lawrence M.L."/>
            <person name="Peterson D.G."/>
        </authorList>
    </citation>
    <scope>NUCLEOTIDE SEQUENCE [LARGE SCALE GENOMIC DNA]</scope>
    <source>
        <strain evidence="3">BAU-BD-2019</strain>
        <tissue evidence="2">Blood</tissue>
    </source>
</reference>
<evidence type="ECO:0000259" key="1">
    <source>
        <dbReference type="PROSITE" id="PS50878"/>
    </source>
</evidence>
<proteinExistence type="predicted"/>
<dbReference type="InterPro" id="IPR000477">
    <property type="entry name" value="RT_dom"/>
</dbReference>
<dbReference type="CDD" id="cd01650">
    <property type="entry name" value="RT_nLTR_like"/>
    <property type="match status" value="1"/>
</dbReference>
<keyword evidence="2" id="KW-0695">RNA-directed DNA polymerase</keyword>
<organism evidence="2 3">
    <name type="scientific">Labeo rohita</name>
    <name type="common">Indian major carp</name>
    <name type="synonym">Cyprinus rohita</name>
    <dbReference type="NCBI Taxonomy" id="84645"/>
    <lineage>
        <taxon>Eukaryota</taxon>
        <taxon>Metazoa</taxon>
        <taxon>Chordata</taxon>
        <taxon>Craniata</taxon>
        <taxon>Vertebrata</taxon>
        <taxon>Euteleostomi</taxon>
        <taxon>Actinopterygii</taxon>
        <taxon>Neopterygii</taxon>
        <taxon>Teleostei</taxon>
        <taxon>Ostariophysi</taxon>
        <taxon>Cypriniformes</taxon>
        <taxon>Cyprinidae</taxon>
        <taxon>Labeoninae</taxon>
        <taxon>Labeonini</taxon>
        <taxon>Labeo</taxon>
    </lineage>
</organism>
<keyword evidence="2" id="KW-0548">Nucleotidyltransferase</keyword>
<sequence>MIRNNNNPRILFRTINQLLHFSPASNGPVNASLSICEEFATFFNEKMTDIRSSISKTLGPIQDPALFSPQYTMNSFNKINKVELHKILSCLGNATCVLDPIPTYFFKEVIENIFLMVLDIVNLSLATGVFPETFKTAVIKPQLKKHNLDSSVLSNYRPISNIPFMSKILEKAVFRQINDFLMGNNIYEKFQSGFRQGHSTETALVKVVNDLRISMDINNISVLVLLDLSAAFDTVDHDILLNRLKEYTGLTGTVLNWFKTYLKGRKYFISLGDHVSGVHDIHFGVPQGSVLGPLLFSLYMLPLGKIIAEHGVSFHSYADDTQLCVYISVGPEDPGAVNKLVNCLAGIVSWMNRHFLKLNEDKSEILLVGNELQRKKVLNSLGNLALQTKTEVKNLGVILDSELTFKAHIDNVVKTAFFHLRNIARVRPFLNFEDAKKLTHAFIFSHLDYCNALLIGLPKKTIERLQLVQNAAARVVTHARKFAHITPIFADLHWLPVSFRIDYKILLLVFKALNGQAPLYISECLTVYIPNRSLRSSGSTLLNIPMAKYKKYGQAAFCFYAPKTWNKLPINIRQASSLKSS</sequence>
<dbReference type="Proteomes" id="UP000830375">
    <property type="component" value="Unassembled WGS sequence"/>
</dbReference>
<gene>
    <name evidence="2" type="ORF">H4Q32_026599</name>
</gene>
<dbReference type="PANTHER" id="PTHR33332">
    <property type="entry name" value="REVERSE TRANSCRIPTASE DOMAIN-CONTAINING PROTEIN"/>
    <property type="match status" value="1"/>
</dbReference>
<comment type="caution">
    <text evidence="2">The sequence shown here is derived from an EMBL/GenBank/DDBJ whole genome shotgun (WGS) entry which is preliminary data.</text>
</comment>
<protein>
    <submittedName>
        <fullName evidence="2">RNA-directed DNA polymerase from transposon BS</fullName>
    </submittedName>
</protein>
<evidence type="ECO:0000313" key="2">
    <source>
        <dbReference type="EMBL" id="KAI2647989.1"/>
    </source>
</evidence>